<proteinExistence type="predicted"/>
<keyword evidence="2" id="KW-1185">Reference proteome</keyword>
<reference evidence="3" key="2">
    <citation type="submission" date="2019-10" db="EMBL/GenBank/DDBJ databases">
        <authorList>
            <consortium name="NCBI Genome Project"/>
        </authorList>
    </citation>
    <scope>NUCLEOTIDE SEQUENCE</scope>
    <source>
        <strain evidence="3">NI907</strain>
    </source>
</reference>
<protein>
    <submittedName>
        <fullName evidence="3">Uncharacterized protein</fullName>
    </submittedName>
</protein>
<gene>
    <name evidence="3" type="ORF">PgNI_01157</name>
</gene>
<reference evidence="3" key="3">
    <citation type="submission" date="2025-08" db="UniProtKB">
        <authorList>
            <consortium name="RefSeq"/>
        </authorList>
    </citation>
    <scope>IDENTIFICATION</scope>
    <source>
        <strain evidence="3">NI907</strain>
    </source>
</reference>
<reference evidence="3" key="1">
    <citation type="journal article" date="2019" name="Mol. Biol. Evol.">
        <title>Blast fungal genomes show frequent chromosomal changes, gene gains and losses, and effector gene turnover.</title>
        <authorList>
            <person name="Gomez Luciano L.B."/>
            <person name="Jason Tsai I."/>
            <person name="Chuma I."/>
            <person name="Tosa Y."/>
            <person name="Chen Y.H."/>
            <person name="Li J.Y."/>
            <person name="Li M.Y."/>
            <person name="Jade Lu M.Y."/>
            <person name="Nakayashiki H."/>
            <person name="Li W.H."/>
        </authorList>
    </citation>
    <scope>NUCLEOTIDE SEQUENCE</scope>
    <source>
        <strain evidence="3">NI907</strain>
    </source>
</reference>
<feature type="region of interest" description="Disordered" evidence="1">
    <location>
        <begin position="180"/>
        <end position="211"/>
    </location>
</feature>
<feature type="region of interest" description="Disordered" evidence="1">
    <location>
        <begin position="57"/>
        <end position="120"/>
    </location>
</feature>
<feature type="compositionally biased region" description="Low complexity" evidence="1">
    <location>
        <begin position="70"/>
        <end position="84"/>
    </location>
</feature>
<evidence type="ECO:0000256" key="1">
    <source>
        <dbReference type="SAM" id="MobiDB-lite"/>
    </source>
</evidence>
<sequence>MATIRILLPLNIKPQIFTQRGDQFNPVHHRHDSIVPVYRHSTERSQIHRVTGLSISKQLSSHPHTHFRKPTTTTTHTQTLLPLPHHQRPERHPTAQSHQPGEPTPPIGQQRREDDRQALADAAQKHPLPRDQPLLRLDAVPNPADALAQADQLLLLPAELVRVLGRVHVEPLRQLDAAEPGRRKARCLGKDPPDAGGEGVSDGDEGGGRWW</sequence>
<dbReference type="KEGG" id="pgri:PgNI_01157"/>
<evidence type="ECO:0000313" key="3">
    <source>
        <dbReference type="RefSeq" id="XP_030987052.1"/>
    </source>
</evidence>
<dbReference type="GeneID" id="41956146"/>
<name>A0A6P8BIU3_PYRGI</name>
<dbReference type="Proteomes" id="UP000515153">
    <property type="component" value="Unplaced"/>
</dbReference>
<evidence type="ECO:0000313" key="2">
    <source>
        <dbReference type="Proteomes" id="UP000515153"/>
    </source>
</evidence>
<dbReference type="AlphaFoldDB" id="A0A6P8BIU3"/>
<accession>A0A6P8BIU3</accession>
<organism evidence="2 3">
    <name type="scientific">Pyricularia grisea</name>
    <name type="common">Crabgrass-specific blast fungus</name>
    <name type="synonym">Magnaporthe grisea</name>
    <dbReference type="NCBI Taxonomy" id="148305"/>
    <lineage>
        <taxon>Eukaryota</taxon>
        <taxon>Fungi</taxon>
        <taxon>Dikarya</taxon>
        <taxon>Ascomycota</taxon>
        <taxon>Pezizomycotina</taxon>
        <taxon>Sordariomycetes</taxon>
        <taxon>Sordariomycetidae</taxon>
        <taxon>Magnaporthales</taxon>
        <taxon>Pyriculariaceae</taxon>
        <taxon>Pyricularia</taxon>
    </lineage>
</organism>
<dbReference type="RefSeq" id="XP_030987052.1">
    <property type="nucleotide sequence ID" value="XM_031121232.1"/>
</dbReference>